<name>A0ABY5FXF4_9MICO</name>
<dbReference type="EMBL" id="CP101497">
    <property type="protein sequence ID" value="UTT62763.1"/>
    <property type="molecule type" value="Genomic_DNA"/>
</dbReference>
<dbReference type="RefSeq" id="WP_255159894.1">
    <property type="nucleotide sequence ID" value="NZ_CP101497.1"/>
</dbReference>
<feature type="compositionally biased region" description="Basic and acidic residues" evidence="1">
    <location>
        <begin position="98"/>
        <end position="109"/>
    </location>
</feature>
<proteinExistence type="predicted"/>
<evidence type="ECO:0000313" key="2">
    <source>
        <dbReference type="EMBL" id="UTT62763.1"/>
    </source>
</evidence>
<evidence type="ECO:0000256" key="1">
    <source>
        <dbReference type="SAM" id="MobiDB-lite"/>
    </source>
</evidence>
<gene>
    <name evidence="2" type="ORF">NNL39_01195</name>
</gene>
<reference evidence="2" key="1">
    <citation type="submission" date="2022-07" db="EMBL/GenBank/DDBJ databases">
        <title>Taxonomic analysis of Microcella humidisoli nov. sp., isolated from riverside soil.</title>
        <authorList>
            <person name="Molina K.M."/>
            <person name="Kim S.B."/>
        </authorList>
    </citation>
    <scope>NUCLEOTIDE SEQUENCE</scope>
    <source>
        <strain evidence="2">MMS21-STM10</strain>
    </source>
</reference>
<evidence type="ECO:0008006" key="4">
    <source>
        <dbReference type="Google" id="ProtNLM"/>
    </source>
</evidence>
<feature type="region of interest" description="Disordered" evidence="1">
    <location>
        <begin position="98"/>
        <end position="165"/>
    </location>
</feature>
<protein>
    <recommendedName>
        <fullName evidence="4">BZIP domain-containing protein</fullName>
    </recommendedName>
</protein>
<feature type="compositionally biased region" description="Basic residues" evidence="1">
    <location>
        <begin position="43"/>
        <end position="59"/>
    </location>
</feature>
<accession>A0ABY5FXF4</accession>
<sequence>MDDYLWVLKGDELDLMRELEPKRLHELDEDELLALHRRVRRARNKHVSNHRRGAARKVTKTGSRGKAEYKTAKSRLRAEAFEEALAIVSERLATVAHETAEELKRERLARAQAGRGTGPESVTSHDGGVGSAGRARSHQGTTGGAKRDASSRSQGAKRQAKRDGR</sequence>
<organism evidence="2 3">
    <name type="scientific">Microcella humidisoli</name>
    <dbReference type="NCBI Taxonomy" id="2963406"/>
    <lineage>
        <taxon>Bacteria</taxon>
        <taxon>Bacillati</taxon>
        <taxon>Actinomycetota</taxon>
        <taxon>Actinomycetes</taxon>
        <taxon>Micrococcales</taxon>
        <taxon>Microbacteriaceae</taxon>
        <taxon>Microcella</taxon>
    </lineage>
</organism>
<feature type="region of interest" description="Disordered" evidence="1">
    <location>
        <begin position="43"/>
        <end position="72"/>
    </location>
</feature>
<dbReference type="Proteomes" id="UP001060039">
    <property type="component" value="Chromosome"/>
</dbReference>
<keyword evidence="3" id="KW-1185">Reference proteome</keyword>
<evidence type="ECO:0000313" key="3">
    <source>
        <dbReference type="Proteomes" id="UP001060039"/>
    </source>
</evidence>